<dbReference type="KEGG" id="vg:30310029"/>
<dbReference type="OrthoDB" id="28155at10239"/>
<evidence type="ECO:0000313" key="2">
    <source>
        <dbReference type="Proteomes" id="UP000204364"/>
    </source>
</evidence>
<dbReference type="EMBL" id="KU686210">
    <property type="protein sequence ID" value="AOV61549.1"/>
    <property type="molecule type" value="Genomic_DNA"/>
</dbReference>
<gene>
    <name evidence="1" type="ORF">P090810_076</name>
</gene>
<proteinExistence type="predicted"/>
<dbReference type="GeneID" id="30310029"/>
<keyword evidence="2" id="KW-1185">Reference proteome</keyword>
<accession>A0A1D8KSE1</accession>
<organism evidence="1 2">
    <name type="scientific">Synechococcus phage S-WAM1</name>
    <dbReference type="NCBI Taxonomy" id="1815521"/>
    <lineage>
        <taxon>Viruses</taxon>
        <taxon>Duplodnaviria</taxon>
        <taxon>Heunggongvirae</taxon>
        <taxon>Uroviricota</taxon>
        <taxon>Caudoviricetes</taxon>
        <taxon>Pantevenvirales</taxon>
        <taxon>Kyanoviridae</taxon>
        <taxon>Sokavirus</taxon>
        <taxon>Sokavirus swam1</taxon>
    </lineage>
</organism>
<protein>
    <submittedName>
        <fullName evidence="1">Uncharacterized protein</fullName>
    </submittedName>
</protein>
<dbReference type="RefSeq" id="YP_009325065.1">
    <property type="nucleotide sequence ID" value="NC_031944.1"/>
</dbReference>
<dbReference type="Proteomes" id="UP000204364">
    <property type="component" value="Segment"/>
</dbReference>
<evidence type="ECO:0000313" key="1">
    <source>
        <dbReference type="EMBL" id="AOV61549.1"/>
    </source>
</evidence>
<reference evidence="1 2" key="1">
    <citation type="journal article" date="2016" name="Virology">
        <title>The genomic content and context of auxiliary metabolic genes in marine cyanomyoviruses.</title>
        <authorList>
            <person name="Crummett L.T."/>
            <person name="Puxty R.J."/>
            <person name="Weihe C."/>
            <person name="Marston M.F."/>
            <person name="Martiny J.B."/>
        </authorList>
    </citation>
    <scope>NUCLEOTIDE SEQUENCE [LARGE SCALE GENOMIC DNA]</scope>
    <source>
        <strain evidence="1">0810PA09</strain>
    </source>
</reference>
<sequence length="64" mass="7273">MSIPVKYENLLDLYDAGSLPPDEQVELAQFLIDTGLNEQLTQYTQWCDYLILEGLCYDVVVGES</sequence>
<name>A0A1D8KSE1_9CAUD</name>